<evidence type="ECO:0000256" key="3">
    <source>
        <dbReference type="ARBA" id="ARBA00004989"/>
    </source>
</evidence>
<comment type="function">
    <text evidence="12 13">Involved in acetate metabolism.</text>
</comment>
<dbReference type="Gene3D" id="3.40.50.10750">
    <property type="entry name" value="Isocitrate/Isopropylmalate dehydrogenase-like"/>
    <property type="match status" value="1"/>
</dbReference>
<dbReference type="GO" id="GO:0008959">
    <property type="term" value="F:phosphate acetyltransferase activity"/>
    <property type="evidence" value="ECO:0007669"/>
    <property type="project" value="UniProtKB-EC"/>
</dbReference>
<comment type="catalytic activity">
    <reaction evidence="1 13">
        <text>acetyl-CoA + phosphate = acetyl phosphate + CoA</text>
        <dbReference type="Rhea" id="RHEA:19521"/>
        <dbReference type="ChEBI" id="CHEBI:22191"/>
        <dbReference type="ChEBI" id="CHEBI:43474"/>
        <dbReference type="ChEBI" id="CHEBI:57287"/>
        <dbReference type="ChEBI" id="CHEBI:57288"/>
        <dbReference type="EC" id="2.3.1.8"/>
    </reaction>
</comment>
<evidence type="ECO:0000256" key="10">
    <source>
        <dbReference type="ARBA" id="ARBA00023315"/>
    </source>
</evidence>
<evidence type="ECO:0000256" key="12">
    <source>
        <dbReference type="ARBA" id="ARBA00049955"/>
    </source>
</evidence>
<dbReference type="Gene3D" id="3.40.1390.20">
    <property type="entry name" value="HprK N-terminal domain-like"/>
    <property type="match status" value="1"/>
</dbReference>
<dbReference type="InterPro" id="IPR027417">
    <property type="entry name" value="P-loop_NTPase"/>
</dbReference>
<evidence type="ECO:0000256" key="7">
    <source>
        <dbReference type="ARBA" id="ARBA00021528"/>
    </source>
</evidence>
<dbReference type="PIRSF" id="PIRSF006107">
    <property type="entry name" value="PhpActrans_proteobac"/>
    <property type="match status" value="1"/>
</dbReference>
<dbReference type="InterPro" id="IPR050500">
    <property type="entry name" value="Phos_Acetyltrans/Butyryltrans"/>
</dbReference>
<feature type="domain" description="Phosphate acetyl/butaryl transferase" evidence="14">
    <location>
        <begin position="361"/>
        <end position="674"/>
    </location>
</feature>
<dbReference type="PANTHER" id="PTHR43356:SF3">
    <property type="entry name" value="PHOSPHATE ACETYLTRANSFERASE"/>
    <property type="match status" value="1"/>
</dbReference>
<dbReference type="SUPFAM" id="SSF52540">
    <property type="entry name" value="P-loop containing nucleoside triphosphate hydrolases"/>
    <property type="match status" value="1"/>
</dbReference>
<dbReference type="EMBL" id="JADBGI010000033">
    <property type="protein sequence ID" value="MBE3002058.1"/>
    <property type="molecule type" value="Genomic_DNA"/>
</dbReference>
<gene>
    <name evidence="16" type="primary">pta</name>
    <name evidence="16" type="ORF">IDM40_25655</name>
</gene>
<dbReference type="Pfam" id="PF07085">
    <property type="entry name" value="DRTGG"/>
    <property type="match status" value="1"/>
</dbReference>
<dbReference type="NCBIfam" id="TIGR00651">
    <property type="entry name" value="pta"/>
    <property type="match status" value="1"/>
</dbReference>
<evidence type="ECO:0000256" key="13">
    <source>
        <dbReference type="PIRNR" id="PIRNR006107"/>
    </source>
</evidence>
<dbReference type="Pfam" id="PF01515">
    <property type="entry name" value="PTA_PTB"/>
    <property type="match status" value="1"/>
</dbReference>
<dbReference type="NCBIfam" id="NF007233">
    <property type="entry name" value="PRK09653.1"/>
    <property type="match status" value="1"/>
</dbReference>
<name>A0ABR9PE08_9ACTN</name>
<feature type="domain" description="DRTGG" evidence="15">
    <location>
        <begin position="200"/>
        <end position="315"/>
    </location>
</feature>
<evidence type="ECO:0000313" key="17">
    <source>
        <dbReference type="Proteomes" id="UP000806528"/>
    </source>
</evidence>
<dbReference type="InterPro" id="IPR016475">
    <property type="entry name" value="P-Actrans_bac"/>
</dbReference>
<proteinExistence type="inferred from homology"/>
<protein>
    <recommendedName>
        <fullName evidence="7 13">Phosphate acetyltransferase</fullName>
        <ecNumber evidence="6 13">2.3.1.8</ecNumber>
    </recommendedName>
    <alternativeName>
        <fullName evidence="11 13">Phosphotransacetylase</fullName>
    </alternativeName>
</protein>
<evidence type="ECO:0000313" key="16">
    <source>
        <dbReference type="EMBL" id="MBE3002058.1"/>
    </source>
</evidence>
<evidence type="ECO:0000256" key="1">
    <source>
        <dbReference type="ARBA" id="ARBA00000705"/>
    </source>
</evidence>
<dbReference type="InterPro" id="IPR004614">
    <property type="entry name" value="P_AcTrfase"/>
</dbReference>
<evidence type="ECO:0000259" key="14">
    <source>
        <dbReference type="Pfam" id="PF01515"/>
    </source>
</evidence>
<keyword evidence="17" id="KW-1185">Reference proteome</keyword>
<dbReference type="InterPro" id="IPR010766">
    <property type="entry name" value="DRTGG"/>
</dbReference>
<dbReference type="InterPro" id="IPR042113">
    <property type="entry name" value="P_AcTrfase_dom1"/>
</dbReference>
<sequence length="686" mass="72490">MHGVYVASSDADSDKRTLALGMAELLSRTVDSVGVFRPIVPTEGRDALVETLRRRFDVRAAYGDCTGVTYERAHADPEAAMEEIVAGYWALAASCSAVVVVGTDYTDVGTSTEFAFNARVAANLGTPVLLAVSGDGHDAEAVHGAVAIAENELDREHATRLATVVDRVPSDRVRALREGADGRFYVLADVPELTAPSVQDLQRSADGKLLFGEARRTGREVSGILVAAMSLPHVLDRLTDDCAVILPADRAGAILPALISAHTSADFPSVAAVLLTGDADADMPEPVWRLLAGMDVRMPVVATSLDTFTAATRLDGVRGGLAPMPDSRIESALAAFAEAVDGGTLLSRLSVVRSRAVTPLMFQYTLLSRAAEDRRHVVLPEGTDERVLRAADLLLRRDTVALTLLGSQRAVRARADDLGLDLSRADVVDPETSDLRERFAEEYARLRAHKGVSVELARDTVRDVSYFGTLMVHGGLADGMVSGAAHTTAQTIRPSFEILRSALVSSVFFMCLADRVLVYGDCAVVPDPTAEQLAEIAVGSAATAQRFGVEPRVAMLSYSTGASGTGAGVDKVRTATTLARERRPDLMIEGPIQYDAAIDPGVAAAKLPDSRVAGRATVFVVPDLNTGNTLYKGVQRSAGAVAVGPVLQGLRRPVNDLSRGATVQDIVNTVAITAVQAQPVEGGPQV</sequence>
<accession>A0ABR9PE08</accession>
<dbReference type="InterPro" id="IPR028979">
    <property type="entry name" value="Ser_kin/Pase_Hpr-like_N_sf"/>
</dbReference>
<dbReference type="InterPro" id="IPR002505">
    <property type="entry name" value="PTA_PTB"/>
</dbReference>
<dbReference type="SUPFAM" id="SSF75138">
    <property type="entry name" value="HprK N-terminal domain-like"/>
    <property type="match status" value="1"/>
</dbReference>
<dbReference type="Gene3D" id="3.40.50.10950">
    <property type="match status" value="1"/>
</dbReference>
<dbReference type="Pfam" id="PF13500">
    <property type="entry name" value="AAA_26"/>
    <property type="match status" value="1"/>
</dbReference>
<organism evidence="16 17">
    <name type="scientific">Nocardiopsis coralli</name>
    <dbReference type="NCBI Taxonomy" id="2772213"/>
    <lineage>
        <taxon>Bacteria</taxon>
        <taxon>Bacillati</taxon>
        <taxon>Actinomycetota</taxon>
        <taxon>Actinomycetes</taxon>
        <taxon>Streptosporangiales</taxon>
        <taxon>Nocardiopsidaceae</taxon>
        <taxon>Nocardiopsis</taxon>
    </lineage>
</organism>
<evidence type="ECO:0000259" key="15">
    <source>
        <dbReference type="Pfam" id="PF07085"/>
    </source>
</evidence>
<evidence type="ECO:0000256" key="4">
    <source>
        <dbReference type="ARBA" id="ARBA00008756"/>
    </source>
</evidence>
<dbReference type="PANTHER" id="PTHR43356">
    <property type="entry name" value="PHOSPHATE ACETYLTRANSFERASE"/>
    <property type="match status" value="1"/>
</dbReference>
<evidence type="ECO:0000256" key="8">
    <source>
        <dbReference type="ARBA" id="ARBA00022490"/>
    </source>
</evidence>
<evidence type="ECO:0000256" key="9">
    <source>
        <dbReference type="ARBA" id="ARBA00022679"/>
    </source>
</evidence>
<comment type="similarity">
    <text evidence="4 13">In the C-terminal section; belongs to the phosphate acetyltransferase and butyryltransferase family.</text>
</comment>
<comment type="pathway">
    <text evidence="3 13">Metabolic intermediate biosynthesis; acetyl-CoA biosynthesis; acetyl-CoA from acetate: step 2/2.</text>
</comment>
<comment type="subcellular location">
    <subcellularLocation>
        <location evidence="2 13">Cytoplasm</location>
    </subcellularLocation>
</comment>
<dbReference type="InterPro" id="IPR042112">
    <property type="entry name" value="P_AcTrfase_dom2"/>
</dbReference>
<keyword evidence="10 13" id="KW-0012">Acyltransferase</keyword>
<comment type="similarity">
    <text evidence="5 13">In the N-terminal section; belongs to the CobB/CobQ family.</text>
</comment>
<dbReference type="SUPFAM" id="SSF53659">
    <property type="entry name" value="Isocitrate/Isopropylmalate dehydrogenase-like"/>
    <property type="match status" value="1"/>
</dbReference>
<keyword evidence="9 13" id="KW-0808">Transferase</keyword>
<dbReference type="EC" id="2.3.1.8" evidence="6 13"/>
<comment type="caution">
    <text evidence="16">The sequence shown here is derived from an EMBL/GenBank/DDBJ whole genome shotgun (WGS) entry which is preliminary data.</text>
</comment>
<evidence type="ECO:0000256" key="5">
    <source>
        <dbReference type="ARBA" id="ARBA00009786"/>
    </source>
</evidence>
<reference evidence="16 17" key="1">
    <citation type="submission" date="2020-09" db="EMBL/GenBank/DDBJ databases">
        <title>Diversity and distribution of actinomycetes associated with coral in the coast of Hainan.</title>
        <authorList>
            <person name="Li F."/>
        </authorList>
    </citation>
    <scope>NUCLEOTIDE SEQUENCE [LARGE SCALE GENOMIC DNA]</scope>
    <source>
        <strain evidence="16 17">HNM0947</strain>
    </source>
</reference>
<dbReference type="RefSeq" id="WP_193124648.1">
    <property type="nucleotide sequence ID" value="NZ_JADBGI010000033.1"/>
</dbReference>
<comment type="domain">
    <text evidence="13">The N-terminal region seems to be important for proper quaternary structure. The C-terminal region contains the substrate-binding site.</text>
</comment>
<dbReference type="NCBIfam" id="NF004167">
    <property type="entry name" value="PRK05632.1"/>
    <property type="match status" value="1"/>
</dbReference>
<evidence type="ECO:0000256" key="2">
    <source>
        <dbReference type="ARBA" id="ARBA00004496"/>
    </source>
</evidence>
<evidence type="ECO:0000256" key="11">
    <source>
        <dbReference type="ARBA" id="ARBA00031108"/>
    </source>
</evidence>
<evidence type="ECO:0000256" key="6">
    <source>
        <dbReference type="ARBA" id="ARBA00012707"/>
    </source>
</evidence>
<keyword evidence="8 13" id="KW-0963">Cytoplasm</keyword>
<dbReference type="Proteomes" id="UP000806528">
    <property type="component" value="Unassembled WGS sequence"/>
</dbReference>